<evidence type="ECO:0000259" key="9">
    <source>
        <dbReference type="Pfam" id="PF11788"/>
    </source>
</evidence>
<sequence length="267" mass="30517">MSASAVKGVAAAVQPLPNSIKAGLLLSRIPIVTPELSKLESQYYQYQSELERRLMWTFPQFFYFKRGTLSERRFLNVQKGLVPKLPGVWFPKGIPLIKFGRDTRKKQEVNLPKESTEEMSSSDMSRPIVPNPRITPADEQNNTKTLERQLSRTLYLLVRSKEGWQLPSFPVPQKGDEKVPLHESAESGIRELSKHQMKTWTVSNKPIGVLEKDNKYTFLIKSHMLAGDFCLADGTEYLEHAWLTKDEIKERVDAAYFSKIGFMLANV</sequence>
<evidence type="ECO:0000256" key="1">
    <source>
        <dbReference type="ARBA" id="ARBA00004173"/>
    </source>
</evidence>
<dbReference type="InterPro" id="IPR040008">
    <property type="entry name" value="Ribosomal_mL46"/>
</dbReference>
<dbReference type="eggNOG" id="KOG4548">
    <property type="taxonomic scope" value="Eukaryota"/>
</dbReference>
<reference evidence="10 11" key="1">
    <citation type="journal article" date="2004" name="Science">
        <title>The Ashbya gossypii genome as a tool for mapping the ancient Saccharomyces cerevisiae genome.</title>
        <authorList>
            <person name="Dietrich F.S."/>
            <person name="Voegeli S."/>
            <person name="Brachat S."/>
            <person name="Lerch A."/>
            <person name="Gates K."/>
            <person name="Steiner S."/>
            <person name="Mohr C."/>
            <person name="Pohlmann R."/>
            <person name="Luedi P."/>
            <person name="Choi S."/>
            <person name="Wing R.A."/>
            <person name="Flavier A."/>
            <person name="Gaffney T.D."/>
            <person name="Philippsen P."/>
        </authorList>
    </citation>
    <scope>NUCLEOTIDE SEQUENCE [LARGE SCALE GENOMIC DNA]</scope>
    <source>
        <strain evidence="11">ATCC 10895 / CBS 109.51 / FGSC 9923 / NRRL Y-1056</strain>
    </source>
</reference>
<keyword evidence="6" id="KW-0687">Ribonucleoprotein</keyword>
<dbReference type="Gene3D" id="3.90.79.10">
    <property type="entry name" value="Nucleoside Triphosphate Pyrophosphohydrolase"/>
    <property type="match status" value="1"/>
</dbReference>
<feature type="domain" description="Large ribosomal subunit protein mL46 N-terminal" evidence="9">
    <location>
        <begin position="19"/>
        <end position="138"/>
    </location>
</feature>
<feature type="region of interest" description="Disordered" evidence="8">
    <location>
        <begin position="107"/>
        <end position="139"/>
    </location>
</feature>
<dbReference type="GO" id="GO:0003735">
    <property type="term" value="F:structural constituent of ribosome"/>
    <property type="evidence" value="ECO:0000318"/>
    <property type="project" value="GO_Central"/>
</dbReference>
<evidence type="ECO:0000313" key="10">
    <source>
        <dbReference type="EMBL" id="AAS54006.1"/>
    </source>
</evidence>
<proteinExistence type="inferred from homology"/>
<name>Q752E1_EREGS</name>
<dbReference type="CDD" id="cd04661">
    <property type="entry name" value="NUDIX_MRP_L46"/>
    <property type="match status" value="1"/>
</dbReference>
<protein>
    <recommendedName>
        <fullName evidence="7">Large ribosomal subunit protein mL46</fullName>
    </recommendedName>
</protein>
<dbReference type="InterPro" id="IPR021757">
    <property type="entry name" value="Ribosomal_mL46_N"/>
</dbReference>
<dbReference type="FunCoup" id="Q752E1">
    <property type="interactions" value="499"/>
</dbReference>
<accession>Q752E1</accession>
<evidence type="ECO:0000256" key="5">
    <source>
        <dbReference type="ARBA" id="ARBA00023128"/>
    </source>
</evidence>
<dbReference type="AlphaFoldDB" id="Q752E1"/>
<evidence type="ECO:0000256" key="2">
    <source>
        <dbReference type="ARBA" id="ARBA00009070"/>
    </source>
</evidence>
<dbReference type="OMA" id="HPFENAF"/>
<dbReference type="PANTHER" id="PTHR13124">
    <property type="entry name" value="39S RIBOSOMAL PROTEIN L46, MITOCHONDRIAL PRECURSOR-RELATED"/>
    <property type="match status" value="1"/>
</dbReference>
<keyword evidence="5" id="KW-0496">Mitochondrion</keyword>
<dbReference type="EMBL" id="AE016819">
    <property type="protein sequence ID" value="AAS54006.1"/>
    <property type="molecule type" value="Genomic_DNA"/>
</dbReference>
<evidence type="ECO:0000256" key="7">
    <source>
        <dbReference type="ARBA" id="ARBA00035190"/>
    </source>
</evidence>
<dbReference type="InParanoid" id="Q752E1"/>
<gene>
    <name evidence="10" type="ORF">AGOS_AFR635C</name>
</gene>
<dbReference type="GeneID" id="4622470"/>
<evidence type="ECO:0000256" key="6">
    <source>
        <dbReference type="ARBA" id="ARBA00023274"/>
    </source>
</evidence>
<comment type="similarity">
    <text evidence="2">Belongs to the mitochondrion-specific ribosomal protein mL46 family.</text>
</comment>
<dbReference type="STRING" id="284811.Q752E1"/>
<dbReference type="OrthoDB" id="414075at2759"/>
<reference evidence="11" key="2">
    <citation type="journal article" date="2013" name="G3 (Bethesda)">
        <title>Genomes of Ashbya fungi isolated from insects reveal four mating-type loci, numerous translocations, lack of transposons, and distinct gene duplications.</title>
        <authorList>
            <person name="Dietrich F.S."/>
            <person name="Voegeli S."/>
            <person name="Kuo S."/>
            <person name="Philippsen P."/>
        </authorList>
    </citation>
    <scope>GENOME REANNOTATION</scope>
    <source>
        <strain evidence="11">ATCC 10895 / CBS 109.51 / FGSC 9923 / NRRL Y-1056</strain>
    </source>
</reference>
<keyword evidence="11" id="KW-1185">Reference proteome</keyword>
<dbReference type="PANTHER" id="PTHR13124:SF12">
    <property type="entry name" value="LARGE RIBOSOMAL SUBUNIT PROTEIN ML46"/>
    <property type="match status" value="1"/>
</dbReference>
<dbReference type="HOGENOM" id="CLU_040204_0_0_1"/>
<dbReference type="RefSeq" id="NP_986182.1">
    <property type="nucleotide sequence ID" value="NM_212318.1"/>
</dbReference>
<evidence type="ECO:0000256" key="4">
    <source>
        <dbReference type="ARBA" id="ARBA00022980"/>
    </source>
</evidence>
<evidence type="ECO:0000313" key="11">
    <source>
        <dbReference type="Proteomes" id="UP000000591"/>
    </source>
</evidence>
<comment type="subcellular location">
    <subcellularLocation>
        <location evidence="1">Mitochondrion</location>
    </subcellularLocation>
</comment>
<organism evidence="10 11">
    <name type="scientific">Eremothecium gossypii (strain ATCC 10895 / CBS 109.51 / FGSC 9923 / NRRL Y-1056)</name>
    <name type="common">Yeast</name>
    <name type="synonym">Ashbya gossypii</name>
    <dbReference type="NCBI Taxonomy" id="284811"/>
    <lineage>
        <taxon>Eukaryota</taxon>
        <taxon>Fungi</taxon>
        <taxon>Dikarya</taxon>
        <taxon>Ascomycota</taxon>
        <taxon>Saccharomycotina</taxon>
        <taxon>Saccharomycetes</taxon>
        <taxon>Saccharomycetales</taxon>
        <taxon>Saccharomycetaceae</taxon>
        <taxon>Eremothecium</taxon>
    </lineage>
</organism>
<keyword evidence="3" id="KW-0809">Transit peptide</keyword>
<evidence type="ECO:0000256" key="3">
    <source>
        <dbReference type="ARBA" id="ARBA00022946"/>
    </source>
</evidence>
<dbReference type="Proteomes" id="UP000000591">
    <property type="component" value="Chromosome VI"/>
</dbReference>
<evidence type="ECO:0000256" key="8">
    <source>
        <dbReference type="SAM" id="MobiDB-lite"/>
    </source>
</evidence>
<dbReference type="GO" id="GO:0005762">
    <property type="term" value="C:mitochondrial large ribosomal subunit"/>
    <property type="evidence" value="ECO:0000318"/>
    <property type="project" value="GO_Central"/>
</dbReference>
<dbReference type="KEGG" id="ago:AGOS_AFR635C"/>
<dbReference type="Pfam" id="PF11788">
    <property type="entry name" value="MRP-L46"/>
    <property type="match status" value="1"/>
</dbReference>
<keyword evidence="4" id="KW-0689">Ribosomal protein</keyword>
<dbReference type="InterPro" id="IPR033650">
    <property type="entry name" value="Ribosomal_mL46_NUDIX"/>
</dbReference>